<name>A0ABU4TJY5_9PSEU</name>
<evidence type="ECO:0000313" key="3">
    <source>
        <dbReference type="Proteomes" id="UP001271792"/>
    </source>
</evidence>
<accession>A0ABU4TJY5</accession>
<dbReference type="Proteomes" id="UP001271792">
    <property type="component" value="Unassembled WGS sequence"/>
</dbReference>
<feature type="region of interest" description="Disordered" evidence="1">
    <location>
        <begin position="80"/>
        <end position="111"/>
    </location>
</feature>
<dbReference type="RefSeq" id="WP_319982705.1">
    <property type="nucleotide sequence ID" value="NZ_JAXAVV010000002.1"/>
</dbReference>
<keyword evidence="3" id="KW-1185">Reference proteome</keyword>
<reference evidence="2 3" key="2">
    <citation type="submission" date="2023-11" db="EMBL/GenBank/DDBJ databases">
        <authorList>
            <person name="Lara A.C."/>
            <person name="Chronakova A."/>
        </authorList>
    </citation>
    <scope>NUCLEOTIDE SEQUENCE [LARGE SCALE GENOMIC DNA]</scope>
    <source>
        <strain evidence="2 3">BCCO 10_0798</strain>
    </source>
</reference>
<dbReference type="EMBL" id="JAXAVV010000002">
    <property type="protein sequence ID" value="MDX8048588.1"/>
    <property type="molecule type" value="Genomic_DNA"/>
</dbReference>
<sequence length="111" mass="12119">MKHHVVESTHGSQLAVEQACYRLWFADQLNDGYALLHHDAALTAFTAINAHGDRPPTVADVLEALRRVKIDGATGTISFDHAGKPIGKPIPVLEFPQRSPDRIPYVTGGPR</sequence>
<dbReference type="Gene3D" id="3.40.50.2300">
    <property type="match status" value="1"/>
</dbReference>
<evidence type="ECO:0000256" key="1">
    <source>
        <dbReference type="SAM" id="MobiDB-lite"/>
    </source>
</evidence>
<dbReference type="InterPro" id="IPR028082">
    <property type="entry name" value="Peripla_BP_I"/>
</dbReference>
<comment type="caution">
    <text evidence="2">The sequence shown here is derived from an EMBL/GenBank/DDBJ whole genome shotgun (WGS) entry which is preliminary data.</text>
</comment>
<proteinExistence type="predicted"/>
<reference evidence="2 3" key="1">
    <citation type="submission" date="2023-11" db="EMBL/GenBank/DDBJ databases">
        <title>Lentzea sokolovensis, sp. nov., Lentzea kristufkii, sp. nov., and Lentzea miocenensis, sp. nov., rare actinobacteria from Sokolov Coal Basin, Miocene lacustrine sediment, Czech Republic.</title>
        <authorList>
            <person name="Lara A."/>
            <person name="Kotroba L."/>
            <person name="Nouioui I."/>
            <person name="Neumann-Schaal M."/>
            <person name="Mast Y."/>
            <person name="Chronakova A."/>
        </authorList>
    </citation>
    <scope>NUCLEOTIDE SEQUENCE [LARGE SCALE GENOMIC DNA]</scope>
    <source>
        <strain evidence="2 3">BCCO 10_0798</strain>
    </source>
</reference>
<protein>
    <submittedName>
        <fullName evidence="2">Uncharacterized protein</fullName>
    </submittedName>
</protein>
<gene>
    <name evidence="2" type="ORF">SK571_04290</name>
</gene>
<dbReference type="SUPFAM" id="SSF53822">
    <property type="entry name" value="Periplasmic binding protein-like I"/>
    <property type="match status" value="1"/>
</dbReference>
<evidence type="ECO:0000313" key="2">
    <source>
        <dbReference type="EMBL" id="MDX8048588.1"/>
    </source>
</evidence>
<organism evidence="2 3">
    <name type="scientific">Lentzea kristufekii</name>
    <dbReference type="NCBI Taxonomy" id="3095430"/>
    <lineage>
        <taxon>Bacteria</taxon>
        <taxon>Bacillati</taxon>
        <taxon>Actinomycetota</taxon>
        <taxon>Actinomycetes</taxon>
        <taxon>Pseudonocardiales</taxon>
        <taxon>Pseudonocardiaceae</taxon>
        <taxon>Lentzea</taxon>
    </lineage>
</organism>